<dbReference type="SMART" id="SM00663">
    <property type="entry name" value="RPOLA_N"/>
    <property type="match status" value="1"/>
</dbReference>
<dbReference type="Gene3D" id="1.10.274.100">
    <property type="entry name" value="RNA polymerase Rpb1, domain 3"/>
    <property type="match status" value="1"/>
</dbReference>
<keyword evidence="10" id="KW-1185">Reference proteome</keyword>
<gene>
    <name evidence="9" type="primary">rpoC</name>
    <name evidence="9" type="ORF">MAGCAS_147</name>
</gene>
<dbReference type="InterPro" id="IPR042102">
    <property type="entry name" value="RNA_pol_Rpb1_3_sf"/>
</dbReference>
<protein>
    <recommendedName>
        <fullName evidence="7">DNA-directed RNA polymerase subunit</fullName>
        <ecNumber evidence="7">2.7.7.6</ecNumber>
    </recommendedName>
</protein>
<keyword evidence="2 7" id="KW-0808">Transferase</keyword>
<dbReference type="Pfam" id="PF05000">
    <property type="entry name" value="RNA_pol_Rpb1_4"/>
    <property type="match status" value="1"/>
</dbReference>
<dbReference type="Proteomes" id="UP000229707">
    <property type="component" value="Unassembled WGS sequence"/>
</dbReference>
<dbReference type="InterPro" id="IPR045867">
    <property type="entry name" value="DNA-dir_RpoC_beta_prime"/>
</dbReference>
<feature type="domain" description="RNA polymerase N-terminal" evidence="8">
    <location>
        <begin position="229"/>
        <end position="512"/>
    </location>
</feature>
<proteinExistence type="inferred from homology"/>
<dbReference type="PANTHER" id="PTHR19376">
    <property type="entry name" value="DNA-DIRECTED RNA POLYMERASE"/>
    <property type="match status" value="1"/>
</dbReference>
<dbReference type="Pfam" id="PF00623">
    <property type="entry name" value="RNA_pol_Rpb1_2"/>
    <property type="match status" value="1"/>
</dbReference>
<keyword evidence="1 7" id="KW-0240">DNA-directed RNA polymerase</keyword>
<evidence type="ECO:0000313" key="9">
    <source>
        <dbReference type="EMBL" id="PIM94996.1"/>
    </source>
</evidence>
<dbReference type="Gene3D" id="1.10.40.90">
    <property type="match status" value="1"/>
</dbReference>
<reference evidence="9" key="1">
    <citation type="submission" date="2017-09" db="EMBL/GenBank/DDBJ databases">
        <authorList>
            <person name="Campbell M.A."/>
            <person name="Lukasik P."/>
            <person name="Simon C."/>
            <person name="McCutcheon J.P."/>
        </authorList>
    </citation>
    <scope>NUCLEOTIDE SEQUENCE [LARGE SCALE GENOMIC DNA]</scope>
    <source>
        <strain evidence="9">MAGCAS</strain>
    </source>
</reference>
<dbReference type="GO" id="GO:0000428">
    <property type="term" value="C:DNA-directed RNA polymerase complex"/>
    <property type="evidence" value="ECO:0007669"/>
    <property type="project" value="UniProtKB-KW"/>
</dbReference>
<dbReference type="Gene3D" id="1.10.132.30">
    <property type="match status" value="1"/>
</dbReference>
<evidence type="ECO:0000256" key="3">
    <source>
        <dbReference type="ARBA" id="ARBA00022695"/>
    </source>
</evidence>
<comment type="similarity">
    <text evidence="7">Belongs to the RNA polymerase beta' chain family.</text>
</comment>
<evidence type="ECO:0000256" key="5">
    <source>
        <dbReference type="ARBA" id="ARBA00023163"/>
    </source>
</evidence>
<evidence type="ECO:0000313" key="10">
    <source>
        <dbReference type="Proteomes" id="UP000229707"/>
    </source>
</evidence>
<dbReference type="InterPro" id="IPR044893">
    <property type="entry name" value="RNA_pol_Rpb1_clamp_domain"/>
</dbReference>
<dbReference type="Gene3D" id="2.40.50.100">
    <property type="match status" value="1"/>
</dbReference>
<comment type="catalytic activity">
    <reaction evidence="6 7">
        <text>RNA(n) + a ribonucleoside 5'-triphosphate = RNA(n+1) + diphosphate</text>
        <dbReference type="Rhea" id="RHEA:21248"/>
        <dbReference type="Rhea" id="RHEA-COMP:14527"/>
        <dbReference type="Rhea" id="RHEA-COMP:17342"/>
        <dbReference type="ChEBI" id="CHEBI:33019"/>
        <dbReference type="ChEBI" id="CHEBI:61557"/>
        <dbReference type="ChEBI" id="CHEBI:140395"/>
        <dbReference type="EC" id="2.7.7.6"/>
    </reaction>
</comment>
<dbReference type="EC" id="2.7.7.6" evidence="7"/>
<organism evidence="9 10">
    <name type="scientific">Candidatus Hodgkinia cicadicola</name>
    <dbReference type="NCBI Taxonomy" id="573658"/>
    <lineage>
        <taxon>Bacteria</taxon>
        <taxon>Pseudomonadati</taxon>
        <taxon>Pseudomonadota</taxon>
        <taxon>Alphaproteobacteria</taxon>
        <taxon>Hyphomicrobiales</taxon>
        <taxon>Candidatus Hodgkinia</taxon>
    </lineage>
</organism>
<evidence type="ECO:0000256" key="7">
    <source>
        <dbReference type="RuleBase" id="RU004279"/>
    </source>
</evidence>
<dbReference type="GO" id="GO:0003899">
    <property type="term" value="F:DNA-directed RNA polymerase activity"/>
    <property type="evidence" value="ECO:0007669"/>
    <property type="project" value="UniProtKB-EC"/>
</dbReference>
<comment type="caution">
    <text evidence="9">The sequence shown here is derived from an EMBL/GenBank/DDBJ whole genome shotgun (WGS) entry which is preliminary data.</text>
</comment>
<dbReference type="InterPro" id="IPR007083">
    <property type="entry name" value="RNA_pol_Rpb1_4"/>
</dbReference>
<dbReference type="Pfam" id="PF04983">
    <property type="entry name" value="RNA_pol_Rpb1_3"/>
    <property type="match status" value="1"/>
</dbReference>
<keyword evidence="5 7" id="KW-0804">Transcription</keyword>
<dbReference type="InterPro" id="IPR006592">
    <property type="entry name" value="RNA_pol_N"/>
</dbReference>
<evidence type="ECO:0000256" key="4">
    <source>
        <dbReference type="ARBA" id="ARBA00022723"/>
    </source>
</evidence>
<sequence>MEDSFVSPLSSSEQTNSFKISLTSPETILSWSYGEVLKPNLFDIKTNKPLIDGLLCPKIFGSNEQETCQRSIPSLDTNKNHKVCNNQFDSSKHLLRSRFGHISLSHPVVHTWYHKTTTLLLKSLTELPTSIIKRIVNCELHIVNTDRIEGITKGQIINTKQLEEIWDRITWSEVYLGGSAIRYLISKSNLNQLRDKYTKAIKNPNFSSKQANDNLKVINWLNTSRINPKWIILDILPVLPVSLRPIITTDDNTVTSSDLNDLYKQVLIANNSMKHFIDNIKLGTKPNHLSYLDEVRCLQKTVDALIAGSEKHWDKHNYNNPALKSFTDILKGKTGRFRKTILGKRVDYSGRSVIVPGPDLKINEFGLPIAIALELFKPFVCSKLMFNFKLKSIREAESMIKDDKTTTNLLHEVINFYPMILNRAPTLHKLSIQVFYAKLTNIKAIRIHPLVCPGFNADFDGDQMAVHVPLTISAITEAATLMISTQNIFHPSNGEATLIPTQEIVMGLYYMSLVSNKNIPLVLTSYSEVHKILLSRNISLHDKIKFTVNISNKNKHITTTLGRLLITEIVPKELDFIYTTSMPELTKTKISDLIETAFKTCNKHEALRLCETLMKMGFKYSSLSGISLSSHDLTLKSKPEIIKKYKNHPNLVVANTSETSTSEYQSEIYKISNNILSTLDSNVETYLNDINNRFNPMQIMVNSGARGTLSQTRQLMGARGYTTDPDGNQSKIPILSSYNDGLSLNDFLTLTFESRKGLVDTVLNTSSSGYLTRKLVESTREYIINTYDCKTNKGILVNPQLDHNIINQRLIGRTSLNTIKTRTKIIIEKNELITDKNIQHVLSACNNGIYIRSPITCTSKTGICALCYGLDLNYKQIPNIGTSVGILAAQSISEPGTQLTLRTFHGQNTLTDRNETPIANEIPGIAPCSGQVNISNLSCVCTLSGDVISTTYNCSMAIYKNTKKLWSTKIPRGYTILVQNGEYIDKDKLIYLKHPYLVSYLSLATGLLAVRDAIYYINIKKPIDIITNIPTANLHFNHSKIQPIIWLVVKNIKLKWTCKINIELTLKTGQTINIFDIITEANTHNEVNMSYDNEEKLDKLNKLFDSNPGSDTSLIIPTTGVLKLGHKANNIITYILEPDDRCNNPQIYEVINYQGLPTFTNRTGRNICCGQILISGEIDLNQYIINFGFNRLIEYFINKIQNIYTTQGVNINNKHIEVVLARMTETAVVTKTGPTSNETNKVLWKDLELSNHINGNTTKEQTTYERCITGITKLCENRFSSLSSIAFQGSAKKIALAAIQNKTKPISSIKDCILLGKTANIGPHYPSV</sequence>
<accession>A0ABX4MEU6</accession>
<dbReference type="SUPFAM" id="SSF64484">
    <property type="entry name" value="beta and beta-prime subunits of DNA dependent RNA-polymerase"/>
    <property type="match status" value="1"/>
</dbReference>
<dbReference type="InterPro" id="IPR000722">
    <property type="entry name" value="RNA_pol_asu"/>
</dbReference>
<dbReference type="Pfam" id="PF04998">
    <property type="entry name" value="RNA_pol_Rpb1_5"/>
    <property type="match status" value="1"/>
</dbReference>
<evidence type="ECO:0000259" key="8">
    <source>
        <dbReference type="SMART" id="SM00663"/>
    </source>
</evidence>
<dbReference type="EMBL" id="NXGL01000025">
    <property type="protein sequence ID" value="PIM94996.1"/>
    <property type="molecule type" value="Genomic_DNA"/>
</dbReference>
<evidence type="ECO:0000256" key="2">
    <source>
        <dbReference type="ARBA" id="ARBA00022679"/>
    </source>
</evidence>
<dbReference type="InterPro" id="IPR038120">
    <property type="entry name" value="Rpb1_funnel_sf"/>
</dbReference>
<evidence type="ECO:0000256" key="6">
    <source>
        <dbReference type="ARBA" id="ARBA00048552"/>
    </source>
</evidence>
<comment type="function">
    <text evidence="7">DNA-dependent RNA polymerase catalyzes the transcription of DNA into RNA using the four ribonucleoside triphosphates as substrates.</text>
</comment>
<dbReference type="Pfam" id="PF04997">
    <property type="entry name" value="RNA_pol_Rpb1_1"/>
    <property type="match status" value="1"/>
</dbReference>
<dbReference type="Gene3D" id="2.40.40.20">
    <property type="match status" value="1"/>
</dbReference>
<name>A0ABX4MEU6_9HYPH</name>
<dbReference type="InterPro" id="IPR007081">
    <property type="entry name" value="RNA_pol_Rpb1_5"/>
</dbReference>
<dbReference type="InterPro" id="IPR007066">
    <property type="entry name" value="RNA_pol_Rpb1_3"/>
</dbReference>
<evidence type="ECO:0000256" key="1">
    <source>
        <dbReference type="ARBA" id="ARBA00022478"/>
    </source>
</evidence>
<dbReference type="PANTHER" id="PTHR19376:SF54">
    <property type="entry name" value="DNA-DIRECTED RNA POLYMERASE SUBUNIT BETA"/>
    <property type="match status" value="1"/>
</dbReference>
<keyword evidence="3 7" id="KW-0548">Nucleotidyltransferase</keyword>
<keyword evidence="4" id="KW-0479">Metal-binding</keyword>
<dbReference type="Gene3D" id="1.10.1790.20">
    <property type="match status" value="1"/>
</dbReference>
<dbReference type="Gene3D" id="4.10.860.120">
    <property type="entry name" value="RNA polymerase II, clamp domain"/>
    <property type="match status" value="1"/>
</dbReference>
<dbReference type="InterPro" id="IPR007080">
    <property type="entry name" value="RNA_pol_Rpb1_1"/>
</dbReference>